<dbReference type="Pfam" id="PF12728">
    <property type="entry name" value="HTH_17"/>
    <property type="match status" value="1"/>
</dbReference>
<dbReference type="Proteomes" id="UP000265800">
    <property type="component" value="Unassembled WGS sequence"/>
</dbReference>
<sequence length="69" mass="7720">MQDNKKLAYSRREVAELLGIHLNTVDRYIRQGAIPARKLGNRWLIPAAALHAWLEGKDVQTPAGQGGER</sequence>
<dbReference type="InterPro" id="IPR009061">
    <property type="entry name" value="DNA-bd_dom_put_sf"/>
</dbReference>
<dbReference type="SUPFAM" id="SSF46955">
    <property type="entry name" value="Putative DNA-binding domain"/>
    <property type="match status" value="1"/>
</dbReference>
<reference evidence="2 3" key="1">
    <citation type="submission" date="2018-08" db="EMBL/GenBank/DDBJ databases">
        <title>Meiothermus luteus KCTC 52599 genome sequencing project.</title>
        <authorList>
            <person name="Da Costa M.S."/>
            <person name="Albuquerque L."/>
            <person name="Raposo P."/>
            <person name="Froufe H.J.C."/>
            <person name="Barroso C.S."/>
            <person name="Egas C."/>
        </authorList>
    </citation>
    <scope>NUCLEOTIDE SEQUENCE [LARGE SCALE GENOMIC DNA]</scope>
    <source>
        <strain evidence="2 3">KCTC 52599</strain>
    </source>
</reference>
<dbReference type="AlphaFoldDB" id="A0A399EV76"/>
<dbReference type="InterPro" id="IPR036388">
    <property type="entry name" value="WH-like_DNA-bd_sf"/>
</dbReference>
<name>A0A399EV76_9DEIN</name>
<dbReference type="InterPro" id="IPR010093">
    <property type="entry name" value="SinI_DNA-bd"/>
</dbReference>
<evidence type="ECO:0000313" key="3">
    <source>
        <dbReference type="Proteomes" id="UP000265800"/>
    </source>
</evidence>
<protein>
    <submittedName>
        <fullName evidence="2">DNA binding domain, excisionase family</fullName>
    </submittedName>
</protein>
<accession>A0A399EV76</accession>
<gene>
    <name evidence="2" type="ORF">Mlute_01371</name>
</gene>
<evidence type="ECO:0000259" key="1">
    <source>
        <dbReference type="Pfam" id="PF12728"/>
    </source>
</evidence>
<comment type="caution">
    <text evidence="2">The sequence shown here is derived from an EMBL/GenBank/DDBJ whole genome shotgun (WGS) entry which is preliminary data.</text>
</comment>
<dbReference type="InterPro" id="IPR041657">
    <property type="entry name" value="HTH_17"/>
</dbReference>
<dbReference type="Gene3D" id="1.10.10.10">
    <property type="entry name" value="Winged helix-like DNA-binding domain superfamily/Winged helix DNA-binding domain"/>
    <property type="match status" value="1"/>
</dbReference>
<evidence type="ECO:0000313" key="2">
    <source>
        <dbReference type="EMBL" id="RIH86111.1"/>
    </source>
</evidence>
<dbReference type="RefSeq" id="WP_407942646.1">
    <property type="nucleotide sequence ID" value="NZ_QWKZ01000036.1"/>
</dbReference>
<proteinExistence type="predicted"/>
<organism evidence="2 3">
    <name type="scientific">Meiothermus luteus</name>
    <dbReference type="NCBI Taxonomy" id="2026184"/>
    <lineage>
        <taxon>Bacteria</taxon>
        <taxon>Thermotogati</taxon>
        <taxon>Deinococcota</taxon>
        <taxon>Deinococci</taxon>
        <taxon>Thermales</taxon>
        <taxon>Thermaceae</taxon>
        <taxon>Meiothermus</taxon>
    </lineage>
</organism>
<dbReference type="GO" id="GO:0003677">
    <property type="term" value="F:DNA binding"/>
    <property type="evidence" value="ECO:0007669"/>
    <property type="project" value="InterPro"/>
</dbReference>
<keyword evidence="3" id="KW-1185">Reference proteome</keyword>
<dbReference type="EMBL" id="QWKZ01000036">
    <property type="protein sequence ID" value="RIH86111.1"/>
    <property type="molecule type" value="Genomic_DNA"/>
</dbReference>
<dbReference type="NCBIfam" id="TIGR01764">
    <property type="entry name" value="excise"/>
    <property type="match status" value="1"/>
</dbReference>
<feature type="domain" description="Helix-turn-helix" evidence="1">
    <location>
        <begin position="9"/>
        <end position="57"/>
    </location>
</feature>